<evidence type="ECO:0000256" key="1">
    <source>
        <dbReference type="SAM" id="Phobius"/>
    </source>
</evidence>
<sequence>MKKIIIFVMIFVLIIFLLIYFFHTTKKEENVVQLGIECEITDVNTSEKTLTIIGAESGRKIIQQESKIDCKDLEKDGKIVEFNSSNEPNIIKFDDLKQSDRIKINVDEKELKNDNKFLKIKQIELINKN</sequence>
<dbReference type="OrthoDB" id="3035660at2"/>
<dbReference type="RefSeq" id="WP_002835756.1">
    <property type="nucleotide sequence ID" value="NZ_CM000955.1"/>
</dbReference>
<dbReference type="EMBL" id="ACHM02000002">
    <property type="protein sequence ID" value="EFH93289.1"/>
    <property type="molecule type" value="Genomic_DNA"/>
</dbReference>
<dbReference type="AlphaFoldDB" id="D6S911"/>
<protein>
    <submittedName>
        <fullName evidence="2">Uncharacterized protein</fullName>
    </submittedName>
</protein>
<keyword evidence="1" id="KW-0472">Membrane</keyword>
<evidence type="ECO:0000313" key="2">
    <source>
        <dbReference type="EMBL" id="EFH93289.1"/>
    </source>
</evidence>
<gene>
    <name evidence="2" type="ORF">HMPREF0391_10947</name>
</gene>
<feature type="transmembrane region" description="Helical" evidence="1">
    <location>
        <begin position="5"/>
        <end position="23"/>
    </location>
</feature>
<dbReference type="HOGENOM" id="CLU_1945567_0_0_9"/>
<proteinExistence type="predicted"/>
<accession>D6S911</accession>
<organism evidence="2">
    <name type="scientific">Finegoldia magna ATCC 53516</name>
    <dbReference type="NCBI Taxonomy" id="525282"/>
    <lineage>
        <taxon>Bacteria</taxon>
        <taxon>Bacillati</taxon>
        <taxon>Bacillota</taxon>
        <taxon>Tissierellia</taxon>
        <taxon>Tissierellales</taxon>
        <taxon>Peptoniphilaceae</taxon>
        <taxon>Finegoldia</taxon>
    </lineage>
</organism>
<keyword evidence="1" id="KW-0812">Transmembrane</keyword>
<comment type="caution">
    <text evidence="2">The sequence shown here is derived from an EMBL/GenBank/DDBJ whole genome shotgun (WGS) entry which is preliminary data.</text>
</comment>
<dbReference type="eggNOG" id="ENOG503463D">
    <property type="taxonomic scope" value="Bacteria"/>
</dbReference>
<dbReference type="STRING" id="525282.HMPREF0391_10947"/>
<name>D6S911_FINMA</name>
<reference evidence="2" key="1">
    <citation type="submission" date="2010-05" db="EMBL/GenBank/DDBJ databases">
        <authorList>
            <person name="Muzny D."/>
            <person name="Qin X."/>
            <person name="Buhay C."/>
            <person name="Dugan-Rocha S."/>
            <person name="Ding Y."/>
            <person name="Chen G."/>
            <person name="Hawes A."/>
            <person name="Holder M."/>
            <person name="Jhangiani S."/>
            <person name="Johnson A."/>
            <person name="Khan Z."/>
            <person name="Li Z."/>
            <person name="Liu W."/>
            <person name="Liu X."/>
            <person name="Perez L."/>
            <person name="Shen H."/>
            <person name="Wang Q."/>
            <person name="Watt J."/>
            <person name="Xi L."/>
            <person name="Xin Y."/>
            <person name="Zhou J."/>
            <person name="Deng J."/>
            <person name="Jiang H."/>
            <person name="Liu Y."/>
            <person name="Qu J."/>
            <person name="Song X.-Z."/>
            <person name="Zhang L."/>
            <person name="Villasana D."/>
            <person name="Johnson A."/>
            <person name="Liu J."/>
            <person name="Liyanage D."/>
            <person name="Lorensuhewa L."/>
            <person name="Robinson T."/>
            <person name="Song A."/>
            <person name="Song B.-B."/>
            <person name="Dinh H."/>
            <person name="Thornton R."/>
            <person name="Coyle M."/>
            <person name="Francisco L."/>
            <person name="Jackson L."/>
            <person name="Javaid M."/>
            <person name="Korchina V."/>
            <person name="Kovar C."/>
            <person name="Mata R."/>
            <person name="Mathew T."/>
            <person name="Ngo R."/>
            <person name="Nguyen L."/>
            <person name="Nguyen N."/>
            <person name="Okwuonu G."/>
            <person name="Ongeri F."/>
            <person name="Pham C."/>
            <person name="Simmons D."/>
            <person name="Wilczek-Boney K."/>
            <person name="Hale W."/>
            <person name="Jakkamsetti A."/>
            <person name="Pham P."/>
            <person name="Ruth R."/>
            <person name="San Lucas F."/>
            <person name="Warren J."/>
            <person name="Zhang J."/>
            <person name="Zhao Z."/>
            <person name="Zhou C."/>
            <person name="Zhu D."/>
            <person name="Lee S."/>
            <person name="Bess C."/>
            <person name="Blankenburg K."/>
            <person name="Forbes L."/>
            <person name="Fu Q."/>
            <person name="Gubbala S."/>
            <person name="Hirani K."/>
            <person name="Jayaseelan J.C."/>
            <person name="Lara F."/>
            <person name="Munidasa M."/>
            <person name="Palculict T."/>
            <person name="Patil S."/>
            <person name="Pu L.-L."/>
            <person name="Saada N."/>
            <person name="Tang L."/>
            <person name="Weissenberger G."/>
            <person name="Zhu Y."/>
            <person name="Hemphill L."/>
            <person name="Shang Y."/>
            <person name="Youmans B."/>
            <person name="Ayvaz T."/>
            <person name="Ross M."/>
            <person name="Santibanez J."/>
            <person name="Aqrawi P."/>
            <person name="Gross S."/>
            <person name="Joshi V."/>
            <person name="Fowler G."/>
            <person name="Nazareth L."/>
            <person name="Reid J."/>
            <person name="Worley K."/>
            <person name="Petrosino J."/>
            <person name="Highlander S."/>
            <person name="Gibbs R."/>
        </authorList>
    </citation>
    <scope>NUCLEOTIDE SEQUENCE [LARGE SCALE GENOMIC DNA]</scope>
    <source>
        <strain evidence="2">ATCC 53516</strain>
    </source>
</reference>
<keyword evidence="1" id="KW-1133">Transmembrane helix</keyword>
<dbReference type="Proteomes" id="UP000004063">
    <property type="component" value="Chromosome"/>
</dbReference>